<sequence>MAGEFDLIRRHFARATQHTDLGVGDDGALLRTRPGMQLVVSSDMLVSGTHFFPDAEPEALGWKTAAANISDMAAMAAEPRWITLALALPESNDKWVEAFANGFSACCTSFGVDWIGGDTTRGPLNLCATVFGEVPHGQAVVRSGARAGDELWISGTPGLAALGLQHLLGNIELPEGARTACLSALHRPQPRVALGLALRGVATAMLDVSDGLLGDLGHILERSNCGALIEDALLPLAPVLSASGDEAQARRALLSGGDDYELLFAAPLSQRQAVLDAAQRIGLPVTRIGAVTDQANVILLQGKDGARSPLAARGFDHFGS</sequence>
<comment type="caution">
    <text evidence="2">Lacks conserved residue(s) required for the propagation of feature annotation.</text>
</comment>
<feature type="binding site" evidence="2">
    <location>
        <position position="209"/>
    </location>
    <ligand>
        <name>ATP</name>
        <dbReference type="ChEBI" id="CHEBI:30616"/>
    </ligand>
</feature>
<dbReference type="InterPro" id="IPR036921">
    <property type="entry name" value="PurM-like_N_sf"/>
</dbReference>
<keyword evidence="2" id="KW-0479">Metal-binding</keyword>
<feature type="domain" description="PurM-like N-terminal" evidence="3">
    <location>
        <begin position="24"/>
        <end position="134"/>
    </location>
</feature>
<dbReference type="SUPFAM" id="SSF56042">
    <property type="entry name" value="PurM C-terminal domain-like"/>
    <property type="match status" value="1"/>
</dbReference>
<name>A0ABU6K2B7_9RHOO</name>
<keyword evidence="6" id="KW-1185">Reference proteome</keyword>
<feature type="binding site" evidence="2">
    <location>
        <position position="26"/>
    </location>
    <ligand>
        <name>Mg(2+)</name>
        <dbReference type="ChEBI" id="CHEBI:18420"/>
        <label>3</label>
    </ligand>
</feature>
<feature type="binding site" evidence="2">
    <location>
        <position position="41"/>
    </location>
    <ligand>
        <name>Mg(2+)</name>
        <dbReference type="ChEBI" id="CHEBI:18420"/>
        <label>4</label>
    </ligand>
</feature>
<comment type="function">
    <text evidence="2">Catalyzes the ATP-dependent phosphorylation of thiamine-monophosphate (TMP) to form thiamine-pyrophosphate (TPP), the active form of vitamin B1.</text>
</comment>
<keyword evidence="2" id="KW-0547">Nucleotide-binding</keyword>
<feature type="binding site" evidence="2">
    <location>
        <position position="142"/>
    </location>
    <ligand>
        <name>ATP</name>
        <dbReference type="ChEBI" id="CHEBI:30616"/>
    </ligand>
</feature>
<dbReference type="EC" id="2.7.4.16" evidence="2"/>
<feature type="binding site" evidence="2">
    <location>
        <position position="210"/>
    </location>
    <ligand>
        <name>Mg(2+)</name>
        <dbReference type="ChEBI" id="CHEBI:18420"/>
        <label>5</label>
    </ligand>
</feature>
<feature type="binding site" evidence="2">
    <location>
        <position position="71"/>
    </location>
    <ligand>
        <name>Mg(2+)</name>
        <dbReference type="ChEBI" id="CHEBI:18420"/>
        <label>2</label>
    </ligand>
</feature>
<feature type="binding site" evidence="2">
    <location>
        <position position="71"/>
    </location>
    <ligand>
        <name>Mg(2+)</name>
        <dbReference type="ChEBI" id="CHEBI:18420"/>
        <label>3</label>
    </ligand>
</feature>
<feature type="binding site" evidence="2">
    <location>
        <position position="43"/>
    </location>
    <ligand>
        <name>Mg(2+)</name>
        <dbReference type="ChEBI" id="CHEBI:18420"/>
        <label>2</label>
    </ligand>
</feature>
<comment type="catalytic activity">
    <reaction evidence="2">
        <text>thiamine phosphate + ATP = thiamine diphosphate + ADP</text>
        <dbReference type="Rhea" id="RHEA:15913"/>
        <dbReference type="ChEBI" id="CHEBI:30616"/>
        <dbReference type="ChEBI" id="CHEBI:37575"/>
        <dbReference type="ChEBI" id="CHEBI:58937"/>
        <dbReference type="ChEBI" id="CHEBI:456216"/>
        <dbReference type="EC" id="2.7.4.16"/>
    </reaction>
</comment>
<dbReference type="SUPFAM" id="SSF55326">
    <property type="entry name" value="PurM N-terminal domain-like"/>
    <property type="match status" value="1"/>
</dbReference>
<proteinExistence type="inferred from homology"/>
<feature type="binding site" evidence="2">
    <location>
        <position position="26"/>
    </location>
    <ligand>
        <name>Mg(2+)</name>
        <dbReference type="ChEBI" id="CHEBI:18420"/>
        <label>4</label>
    </ligand>
</feature>
<dbReference type="Pfam" id="PF02769">
    <property type="entry name" value="AIRS_C"/>
    <property type="match status" value="1"/>
</dbReference>
<dbReference type="PIRSF" id="PIRSF005303">
    <property type="entry name" value="Thiam_monoph_kin"/>
    <property type="match status" value="1"/>
</dbReference>
<evidence type="ECO:0000313" key="6">
    <source>
        <dbReference type="Proteomes" id="UP001331561"/>
    </source>
</evidence>
<feature type="binding site" evidence="2">
    <location>
        <position position="42"/>
    </location>
    <ligand>
        <name>Mg(2+)</name>
        <dbReference type="ChEBI" id="CHEBI:18420"/>
        <label>1</label>
    </ligand>
</feature>
<dbReference type="InterPro" id="IPR010918">
    <property type="entry name" value="PurM-like_C_dom"/>
</dbReference>
<comment type="similarity">
    <text evidence="2">Belongs to the thiamine-monophosphate kinase family.</text>
</comment>
<dbReference type="PANTHER" id="PTHR30270:SF0">
    <property type="entry name" value="THIAMINE-MONOPHOSPHATE KINASE"/>
    <property type="match status" value="1"/>
</dbReference>
<dbReference type="EMBL" id="JAYXHS010000001">
    <property type="protein sequence ID" value="MEC5385370.1"/>
    <property type="molecule type" value="Genomic_DNA"/>
</dbReference>
<dbReference type="GO" id="GO:0009030">
    <property type="term" value="F:thiamine-phosphate kinase activity"/>
    <property type="evidence" value="ECO:0007669"/>
    <property type="project" value="UniProtKB-EC"/>
</dbReference>
<keyword evidence="2" id="KW-0460">Magnesium</keyword>
<dbReference type="InterPro" id="IPR016188">
    <property type="entry name" value="PurM-like_N"/>
</dbReference>
<feature type="binding site" evidence="2">
    <location>
        <position position="43"/>
    </location>
    <ligand>
        <name>Mg(2+)</name>
        <dbReference type="ChEBI" id="CHEBI:18420"/>
        <label>1</label>
    </ligand>
</feature>
<dbReference type="PANTHER" id="PTHR30270">
    <property type="entry name" value="THIAMINE-MONOPHOSPHATE KINASE"/>
    <property type="match status" value="1"/>
</dbReference>
<feature type="binding site" evidence="2">
    <location>
        <position position="207"/>
    </location>
    <ligand>
        <name>Mg(2+)</name>
        <dbReference type="ChEBI" id="CHEBI:18420"/>
        <label>3</label>
    </ligand>
</feature>
<evidence type="ECO:0000259" key="3">
    <source>
        <dbReference type="Pfam" id="PF00586"/>
    </source>
</evidence>
<gene>
    <name evidence="2 5" type="primary">thiL</name>
    <name evidence="5" type="ORF">VVD49_06520</name>
</gene>
<comment type="pathway">
    <text evidence="2">Cofactor biosynthesis; thiamine diphosphate biosynthesis; thiamine diphosphate from thiamine phosphate: step 1/1.</text>
</comment>
<feature type="binding site" evidence="2">
    <location>
        <position position="50"/>
    </location>
    <ligand>
        <name>substrate</name>
    </ligand>
</feature>
<dbReference type="NCBIfam" id="TIGR01379">
    <property type="entry name" value="thiL"/>
    <property type="match status" value="1"/>
</dbReference>
<keyword evidence="2 5" id="KW-0418">Kinase</keyword>
<feature type="domain" description="PurM-like C-terminal" evidence="4">
    <location>
        <begin position="146"/>
        <end position="297"/>
    </location>
</feature>
<protein>
    <recommendedName>
        <fullName evidence="2">Thiamine-monophosphate kinase</fullName>
        <shortName evidence="2">TMP kinase</shortName>
        <shortName evidence="2">Thiamine-phosphate kinase</shortName>
        <ecNumber evidence="2">2.7.4.16</ecNumber>
    </recommendedName>
</protein>
<dbReference type="Gene3D" id="3.30.1330.10">
    <property type="entry name" value="PurM-like, N-terminal domain"/>
    <property type="match status" value="1"/>
</dbReference>
<organism evidence="5 6">
    <name type="scientific">Uliginosibacterium silvisoli</name>
    <dbReference type="NCBI Taxonomy" id="3114758"/>
    <lineage>
        <taxon>Bacteria</taxon>
        <taxon>Pseudomonadati</taxon>
        <taxon>Pseudomonadota</taxon>
        <taxon>Betaproteobacteria</taxon>
        <taxon>Rhodocyclales</taxon>
        <taxon>Zoogloeaceae</taxon>
        <taxon>Uliginosibacterium</taxon>
    </lineage>
</organism>
<keyword evidence="1 2" id="KW-0784">Thiamine biosynthesis</keyword>
<evidence type="ECO:0000313" key="5">
    <source>
        <dbReference type="EMBL" id="MEC5385370.1"/>
    </source>
</evidence>
<dbReference type="RefSeq" id="WP_327598327.1">
    <property type="nucleotide sequence ID" value="NZ_JAYXHS010000001.1"/>
</dbReference>
<comment type="miscellaneous">
    <text evidence="2">Reaction mechanism of ThiL seems to utilize a direct, inline transfer of the gamma-phosphate of ATP to TMP rather than a phosphorylated enzyme intermediate.</text>
</comment>
<dbReference type="Proteomes" id="UP001331561">
    <property type="component" value="Unassembled WGS sequence"/>
</dbReference>
<keyword evidence="2" id="KW-0067">ATP-binding</keyword>
<keyword evidence="2 5" id="KW-0808">Transferase</keyword>
<evidence type="ECO:0000256" key="1">
    <source>
        <dbReference type="ARBA" id="ARBA00022977"/>
    </source>
</evidence>
<evidence type="ECO:0000259" key="4">
    <source>
        <dbReference type="Pfam" id="PF02769"/>
    </source>
</evidence>
<dbReference type="Gene3D" id="3.90.650.10">
    <property type="entry name" value="PurM-like C-terminal domain"/>
    <property type="match status" value="1"/>
</dbReference>
<feature type="binding site" evidence="2">
    <location>
        <position position="258"/>
    </location>
    <ligand>
        <name>substrate</name>
    </ligand>
</feature>
<dbReference type="Pfam" id="PF00586">
    <property type="entry name" value="AIRS"/>
    <property type="match status" value="1"/>
</dbReference>
<dbReference type="CDD" id="cd02194">
    <property type="entry name" value="ThiL"/>
    <property type="match status" value="1"/>
</dbReference>
<evidence type="ECO:0000256" key="2">
    <source>
        <dbReference type="HAMAP-Rule" id="MF_02128"/>
    </source>
</evidence>
<feature type="binding site" evidence="2">
    <location>
        <position position="315"/>
    </location>
    <ligand>
        <name>substrate</name>
    </ligand>
</feature>
<accession>A0ABU6K2B7</accession>
<dbReference type="HAMAP" id="MF_02128">
    <property type="entry name" value="TMP_kinase"/>
    <property type="match status" value="1"/>
</dbReference>
<dbReference type="InterPro" id="IPR006283">
    <property type="entry name" value="ThiL-like"/>
</dbReference>
<feature type="binding site" evidence="2">
    <location>
        <position position="118"/>
    </location>
    <ligand>
        <name>Mg(2+)</name>
        <dbReference type="ChEBI" id="CHEBI:18420"/>
        <label>1</label>
    </ligand>
</feature>
<reference evidence="5 6" key="1">
    <citation type="submission" date="2024-01" db="EMBL/GenBank/DDBJ databases">
        <title>Uliginosibacterium soil sp. nov.</title>
        <authorList>
            <person name="Lv Y."/>
        </authorList>
    </citation>
    <scope>NUCLEOTIDE SEQUENCE [LARGE SCALE GENOMIC DNA]</scope>
    <source>
        <strain evidence="5 6">H3</strain>
    </source>
</reference>
<feature type="binding site" evidence="2">
    <location>
        <begin position="117"/>
        <end position="118"/>
    </location>
    <ligand>
        <name>ATP</name>
        <dbReference type="ChEBI" id="CHEBI:30616"/>
    </ligand>
</feature>
<feature type="binding site" evidence="2">
    <location>
        <position position="71"/>
    </location>
    <ligand>
        <name>Mg(2+)</name>
        <dbReference type="ChEBI" id="CHEBI:18420"/>
        <label>4</label>
    </ligand>
</feature>
<comment type="caution">
    <text evidence="5">The sequence shown here is derived from an EMBL/GenBank/DDBJ whole genome shotgun (WGS) entry which is preliminary data.</text>
</comment>
<dbReference type="InterPro" id="IPR036676">
    <property type="entry name" value="PurM-like_C_sf"/>
</dbReference>